<dbReference type="SUPFAM" id="SSF53756">
    <property type="entry name" value="UDP-Glycosyltransferase/glycogen phosphorylase"/>
    <property type="match status" value="1"/>
</dbReference>
<evidence type="ECO:0000313" key="3">
    <source>
        <dbReference type="EMBL" id="GBR77242.1"/>
    </source>
</evidence>
<dbReference type="AlphaFoldDB" id="A0A388TLB6"/>
<organism evidence="3 4">
    <name type="scientific">Candidatus Termititenax persephonae</name>
    <dbReference type="NCBI Taxonomy" id="2218525"/>
    <lineage>
        <taxon>Bacteria</taxon>
        <taxon>Bacillati</taxon>
        <taxon>Candidatus Margulisiibacteriota</taxon>
        <taxon>Candidatus Termititenacia</taxon>
        <taxon>Candidatus Termititenacales</taxon>
        <taxon>Candidatus Termititenacaceae</taxon>
        <taxon>Candidatus Termititenax</taxon>
    </lineage>
</organism>
<evidence type="ECO:0000313" key="4">
    <source>
        <dbReference type="Proteomes" id="UP000275925"/>
    </source>
</evidence>
<dbReference type="PANTHER" id="PTHR12526">
    <property type="entry name" value="GLYCOSYLTRANSFERASE"/>
    <property type="match status" value="1"/>
</dbReference>
<keyword evidence="3" id="KW-0808">Transferase</keyword>
<dbReference type="PANTHER" id="PTHR12526:SF630">
    <property type="entry name" value="GLYCOSYLTRANSFERASE"/>
    <property type="match status" value="1"/>
</dbReference>
<feature type="transmembrane region" description="Helical" evidence="1">
    <location>
        <begin position="51"/>
        <end position="73"/>
    </location>
</feature>
<keyword evidence="1" id="KW-0472">Membrane</keyword>
<gene>
    <name evidence="3" type="ORF">NO2_1656</name>
</gene>
<dbReference type="GO" id="GO:0016757">
    <property type="term" value="F:glycosyltransferase activity"/>
    <property type="evidence" value="ECO:0007669"/>
    <property type="project" value="InterPro"/>
</dbReference>
<feature type="domain" description="Glycosyl transferase family 1" evidence="2">
    <location>
        <begin position="159"/>
        <end position="314"/>
    </location>
</feature>
<dbReference type="Pfam" id="PF00534">
    <property type="entry name" value="Glycos_transf_1"/>
    <property type="match status" value="1"/>
</dbReference>
<dbReference type="InterPro" id="IPR001296">
    <property type="entry name" value="Glyco_trans_1"/>
</dbReference>
<comment type="caution">
    <text evidence="3">The sequence shown here is derived from an EMBL/GenBank/DDBJ whole genome shotgun (WGS) entry which is preliminary data.</text>
</comment>
<keyword evidence="4" id="KW-1185">Reference proteome</keyword>
<feature type="non-terminal residue" evidence="3">
    <location>
        <position position="1"/>
    </location>
</feature>
<protein>
    <submittedName>
        <fullName evidence="3">Glycosyl transferase group 1</fullName>
    </submittedName>
</protein>
<evidence type="ECO:0000256" key="1">
    <source>
        <dbReference type="SAM" id="Phobius"/>
    </source>
</evidence>
<accession>A0A388TLB6</accession>
<keyword evidence="1" id="KW-1133">Transmembrane helix</keyword>
<evidence type="ECO:0000259" key="2">
    <source>
        <dbReference type="Pfam" id="PF00534"/>
    </source>
</evidence>
<proteinExistence type="predicted"/>
<dbReference type="EMBL" id="BGZO01000153">
    <property type="protein sequence ID" value="GBR77242.1"/>
    <property type="molecule type" value="Genomic_DNA"/>
</dbReference>
<dbReference type="Proteomes" id="UP000275925">
    <property type="component" value="Unassembled WGS sequence"/>
</dbReference>
<keyword evidence="1" id="KW-0812">Transmembrane</keyword>
<sequence length="364" mass="41883">IVYSSGWKKHLPAKIRGVLLSPIYNIFHKNRSYSLENLVYLLYPLCRTRRIAVLGWFHITWPGLLIGFIYKLLNPKGFFYIKADIGNGLFLDARDWQNRLNKLFMRLFLKKVDLVAVETKLAYEQVTTHKVFGRLFRGRTRLMPNSFDTDLFEERGLQVKRLAEKENIILTVGRLGTQQKNTEMLLKAVEKLDLQDWKIVLVGPLNWGGGGGGNFSKYVEDFLAKNPKLHDKVIFTGAVYDTEKVWKWFNKAKVFVLTSRREGFANVYAEAKFFQNYILSTKVGGAEESLEHGYGEIIPQEDSDYLASQLQRIIGTDYLQSEYAKVVWEKIDISWEKQIKQAIQGLPEADSSSLGRGGERLSQP</sequence>
<name>A0A388TLB6_9BACT</name>
<reference evidence="3 4" key="1">
    <citation type="journal article" date="2019" name="ISME J.">
        <title>Genome analyses of uncultured TG2/ZB3 bacteria in 'Margulisbacteria' specifically attached to ectosymbiotic spirochetes of protists in the termite gut.</title>
        <authorList>
            <person name="Utami Y.D."/>
            <person name="Kuwahara H."/>
            <person name="Igai K."/>
            <person name="Murakami T."/>
            <person name="Sugaya K."/>
            <person name="Morikawa T."/>
            <person name="Nagura Y."/>
            <person name="Yuki M."/>
            <person name="Deevong P."/>
            <person name="Inoue T."/>
            <person name="Kihara K."/>
            <person name="Lo N."/>
            <person name="Yamada A."/>
            <person name="Ohkuma M."/>
            <person name="Hongoh Y."/>
        </authorList>
    </citation>
    <scope>NUCLEOTIDE SEQUENCE [LARGE SCALE GENOMIC DNA]</scope>
    <source>
        <strain evidence="3">NkOx7-02</strain>
    </source>
</reference>
<dbReference type="Gene3D" id="3.40.50.2000">
    <property type="entry name" value="Glycogen Phosphorylase B"/>
    <property type="match status" value="2"/>
</dbReference>